<dbReference type="SUPFAM" id="SSF55729">
    <property type="entry name" value="Acyl-CoA N-acyltransferases (Nat)"/>
    <property type="match status" value="1"/>
</dbReference>
<dbReference type="PANTHER" id="PTHR13355">
    <property type="entry name" value="GLUCOSAMINE 6-PHOSPHATE N-ACETYLTRANSFERASE"/>
    <property type="match status" value="1"/>
</dbReference>
<dbReference type="InterPro" id="IPR000182">
    <property type="entry name" value="GNAT_dom"/>
</dbReference>
<dbReference type="GO" id="GO:0005789">
    <property type="term" value="C:endoplasmic reticulum membrane"/>
    <property type="evidence" value="ECO:0007669"/>
    <property type="project" value="UniProtKB-SubCell"/>
</dbReference>
<evidence type="ECO:0000256" key="8">
    <source>
        <dbReference type="RuleBase" id="RU365086"/>
    </source>
</evidence>
<comment type="subcellular location">
    <subcellularLocation>
        <location evidence="1">Endomembrane system</location>
        <topology evidence="1">Peripheral membrane protein</topology>
    </subcellularLocation>
    <subcellularLocation>
        <location evidence="2">Endoplasmic reticulum membrane</location>
    </subcellularLocation>
</comment>
<keyword evidence="6" id="KW-0472">Membrane</keyword>
<dbReference type="Proteomes" id="UP001383192">
    <property type="component" value="Unassembled WGS sequence"/>
</dbReference>
<evidence type="ECO:0000256" key="7">
    <source>
        <dbReference type="ARBA" id="ARBA00023315"/>
    </source>
</evidence>
<dbReference type="AlphaFoldDB" id="A0AAW0DJP0"/>
<evidence type="ECO:0000256" key="3">
    <source>
        <dbReference type="ARBA" id="ARBA00011738"/>
    </source>
</evidence>
<evidence type="ECO:0000313" key="10">
    <source>
        <dbReference type="EMBL" id="KAK7051599.1"/>
    </source>
</evidence>
<evidence type="ECO:0000256" key="2">
    <source>
        <dbReference type="ARBA" id="ARBA00004586"/>
    </source>
</evidence>
<keyword evidence="11" id="KW-1185">Reference proteome</keyword>
<comment type="subunit">
    <text evidence="3">Homodimer.</text>
</comment>
<evidence type="ECO:0000256" key="5">
    <source>
        <dbReference type="ARBA" id="ARBA00022824"/>
    </source>
</evidence>
<dbReference type="GO" id="GO:0006048">
    <property type="term" value="P:UDP-N-acetylglucosamine biosynthetic process"/>
    <property type="evidence" value="ECO:0007669"/>
    <property type="project" value="UniProtKB-UniRule"/>
</dbReference>
<dbReference type="GO" id="GO:0004343">
    <property type="term" value="F:glucosamine 6-phosphate N-acetyltransferase activity"/>
    <property type="evidence" value="ECO:0007669"/>
    <property type="project" value="UniProtKB-UniRule"/>
</dbReference>
<dbReference type="InterPro" id="IPR016181">
    <property type="entry name" value="Acyl_CoA_acyltransferase"/>
</dbReference>
<keyword evidence="5" id="KW-0256">Endoplasmic reticulum</keyword>
<reference evidence="10 11" key="1">
    <citation type="submission" date="2024-01" db="EMBL/GenBank/DDBJ databases">
        <title>A draft genome for a cacao thread blight-causing isolate of Paramarasmius palmivorus.</title>
        <authorList>
            <person name="Baruah I.K."/>
            <person name="Bukari Y."/>
            <person name="Amoako-Attah I."/>
            <person name="Meinhardt L.W."/>
            <person name="Bailey B.A."/>
            <person name="Cohen S.P."/>
        </authorList>
    </citation>
    <scope>NUCLEOTIDE SEQUENCE [LARGE SCALE GENOMIC DNA]</scope>
    <source>
        <strain evidence="10 11">GH-12</strain>
    </source>
</reference>
<evidence type="ECO:0000256" key="1">
    <source>
        <dbReference type="ARBA" id="ARBA00004184"/>
    </source>
</evidence>
<protein>
    <recommendedName>
        <fullName evidence="8">Glucosamine 6-phosphate N-acetyltransferase</fullName>
        <ecNumber evidence="8">2.3.1.4</ecNumber>
    </recommendedName>
</protein>
<dbReference type="PROSITE" id="PS51186">
    <property type="entry name" value="GNAT"/>
    <property type="match status" value="1"/>
</dbReference>
<accession>A0AAW0DJP0</accession>
<dbReference type="Gene3D" id="3.40.630.30">
    <property type="match status" value="1"/>
</dbReference>
<dbReference type="EMBL" id="JAYKXP010000012">
    <property type="protein sequence ID" value="KAK7051599.1"/>
    <property type="molecule type" value="Genomic_DNA"/>
</dbReference>
<dbReference type="CDD" id="cd04301">
    <property type="entry name" value="NAT_SF"/>
    <property type="match status" value="1"/>
</dbReference>
<comment type="catalytic activity">
    <reaction evidence="8">
        <text>D-glucosamine 6-phosphate + acetyl-CoA = N-acetyl-D-glucosamine 6-phosphate + CoA + H(+)</text>
        <dbReference type="Rhea" id="RHEA:10292"/>
        <dbReference type="ChEBI" id="CHEBI:15378"/>
        <dbReference type="ChEBI" id="CHEBI:57287"/>
        <dbReference type="ChEBI" id="CHEBI:57288"/>
        <dbReference type="ChEBI" id="CHEBI:57513"/>
        <dbReference type="ChEBI" id="CHEBI:58725"/>
        <dbReference type="EC" id="2.3.1.4"/>
    </reaction>
</comment>
<name>A0AAW0DJP0_9AGAR</name>
<organism evidence="10 11">
    <name type="scientific">Paramarasmius palmivorus</name>
    <dbReference type="NCBI Taxonomy" id="297713"/>
    <lineage>
        <taxon>Eukaryota</taxon>
        <taxon>Fungi</taxon>
        <taxon>Dikarya</taxon>
        <taxon>Basidiomycota</taxon>
        <taxon>Agaricomycotina</taxon>
        <taxon>Agaricomycetes</taxon>
        <taxon>Agaricomycetidae</taxon>
        <taxon>Agaricales</taxon>
        <taxon>Marasmiineae</taxon>
        <taxon>Marasmiaceae</taxon>
        <taxon>Paramarasmius</taxon>
    </lineage>
</organism>
<comment type="caution">
    <text evidence="10">The sequence shown here is derived from an EMBL/GenBank/DDBJ whole genome shotgun (WGS) entry which is preliminary data.</text>
</comment>
<comment type="similarity">
    <text evidence="8">Belongs to the acetyltransferase family. GNA1 subfamily.</text>
</comment>
<evidence type="ECO:0000313" key="11">
    <source>
        <dbReference type="Proteomes" id="UP001383192"/>
    </source>
</evidence>
<keyword evidence="4 8" id="KW-0808">Transferase</keyword>
<evidence type="ECO:0000259" key="9">
    <source>
        <dbReference type="PROSITE" id="PS51186"/>
    </source>
</evidence>
<dbReference type="EC" id="2.3.1.4" evidence="8"/>
<keyword evidence="7 8" id="KW-0012">Acyltransferase</keyword>
<feature type="domain" description="N-acetyltransferase" evidence="9">
    <location>
        <begin position="39"/>
        <end position="192"/>
    </location>
</feature>
<dbReference type="FunFam" id="3.40.630.30:FF:000048">
    <property type="entry name" value="Glucosamine 6-phosphate N-acetyltransferase"/>
    <property type="match status" value="1"/>
</dbReference>
<gene>
    <name evidence="10" type="primary">GNA1</name>
    <name evidence="10" type="ORF">VNI00_004578</name>
</gene>
<dbReference type="InterPro" id="IPR039143">
    <property type="entry name" value="GNPNAT1-like"/>
</dbReference>
<comment type="pathway">
    <text evidence="8">Nucleotide-sugar biosynthesis; UDP-N-acetyl-alpha-D-glucosamine biosynthesis; N-acetyl-alpha-D-glucosamine 1-phosphate from alpha-D-glucosamine 6-phosphate (route I): step 1/2.</text>
</comment>
<dbReference type="Pfam" id="PF00583">
    <property type="entry name" value="Acetyltransf_1"/>
    <property type="match status" value="1"/>
</dbReference>
<evidence type="ECO:0000256" key="4">
    <source>
        <dbReference type="ARBA" id="ARBA00022679"/>
    </source>
</evidence>
<proteinExistence type="inferred from homology"/>
<dbReference type="PANTHER" id="PTHR13355:SF11">
    <property type="entry name" value="GLUCOSAMINE 6-PHOSPHATE N-ACETYLTRANSFERASE"/>
    <property type="match status" value="1"/>
</dbReference>
<evidence type="ECO:0000256" key="6">
    <source>
        <dbReference type="ARBA" id="ARBA00023136"/>
    </source>
</evidence>
<sequence>MATLTPHGTSKLTPDSELQLAFAPSLIPEDVRNALPDDIHIRPLAATDYHRSHLDILSVLSPSPDTGYPSYLAQFNFMLSTPETYYPIVLISKNTDQVVGTGCLFVERKFLRGMGLVGHIEDIAVDKKQQGKKLGLRIIQALVGISESRGCYKTILNCSDANIPFYEKCGFIKKENEMAKYASEFRPVTPLIGGGMTLTPLPSRASSPMPQL</sequence>